<feature type="transmembrane region" description="Helical" evidence="1">
    <location>
        <begin position="307"/>
        <end position="328"/>
    </location>
</feature>
<dbReference type="RefSeq" id="WP_146136048.1">
    <property type="nucleotide sequence ID" value="NZ_PVUH01000011.1"/>
</dbReference>
<feature type="transmembrane region" description="Helical" evidence="1">
    <location>
        <begin position="127"/>
        <end position="148"/>
    </location>
</feature>
<protein>
    <submittedName>
        <fullName evidence="2">Uncharacterized protein</fullName>
    </submittedName>
</protein>
<dbReference type="Proteomes" id="UP000239731">
    <property type="component" value="Unassembled WGS sequence"/>
</dbReference>
<evidence type="ECO:0000256" key="1">
    <source>
        <dbReference type="SAM" id="Phobius"/>
    </source>
</evidence>
<comment type="caution">
    <text evidence="2">The sequence shown here is derived from an EMBL/GenBank/DDBJ whole genome shotgun (WGS) entry which is preliminary data.</text>
</comment>
<feature type="transmembrane region" description="Helical" evidence="1">
    <location>
        <begin position="364"/>
        <end position="382"/>
    </location>
</feature>
<feature type="transmembrane region" description="Helical" evidence="1">
    <location>
        <begin position="168"/>
        <end position="188"/>
    </location>
</feature>
<dbReference type="AlphaFoldDB" id="A0A2T0I6N7"/>
<sequence>MIITLRSRTFEFVLFLSGYFFYRFQYGSENEYISFNLAVLQIAVSIYAMVRYPVRGGSLIFVLFSSFFLLFLQVAYYSNFVIPWSGLPGDEAEYLTAAIRLWVYLFFVCIYALTITRDDLYNFCDAFIFLSRFSVVIAVASLFIFYTAGVSLLLNTYFAEHLIRPQAFLSEPSSFAPIAAVLMIVGWIRKSKIDIALSLIALGITFSPISILTTLLAIFLYSCLYGIKSTSAKMFIFVVAVVSMSTLFMMECTNLVVSLNGFERTIGRVSCGVQVIFDSGLRDQLQDLFTNQRLTSTFMSMDLARQYGGILLGFGLNSSSIFMPALFGEIRENSLWISMFLFYGIIGVLAFLSLVVLGMLRAKMVNREFVVFYISVLVASTINSAGGFYLYSLLYFSVMVILFGRESREVDGFHAQQEAHQDDLTSSIE</sequence>
<feature type="transmembrane region" description="Helical" evidence="1">
    <location>
        <begin position="195"/>
        <end position="222"/>
    </location>
</feature>
<dbReference type="EMBL" id="PVUH01000011">
    <property type="protein sequence ID" value="PRW90928.1"/>
    <property type="molecule type" value="Genomic_DNA"/>
</dbReference>
<proteinExistence type="predicted"/>
<feature type="transmembrane region" description="Helical" evidence="1">
    <location>
        <begin position="97"/>
        <end position="115"/>
    </location>
</feature>
<evidence type="ECO:0000313" key="2">
    <source>
        <dbReference type="EMBL" id="PRW90928.1"/>
    </source>
</evidence>
<accession>A0A2T0I6N7</accession>
<keyword evidence="1" id="KW-0812">Transmembrane</keyword>
<evidence type="ECO:0000313" key="3">
    <source>
        <dbReference type="Proteomes" id="UP000239731"/>
    </source>
</evidence>
<keyword evidence="1" id="KW-1133">Transmembrane helix</keyword>
<organism evidence="2 3">
    <name type="scientific">Pseudomonas fluorescens</name>
    <dbReference type="NCBI Taxonomy" id="294"/>
    <lineage>
        <taxon>Bacteria</taxon>
        <taxon>Pseudomonadati</taxon>
        <taxon>Pseudomonadota</taxon>
        <taxon>Gammaproteobacteria</taxon>
        <taxon>Pseudomonadales</taxon>
        <taxon>Pseudomonadaceae</taxon>
        <taxon>Pseudomonas</taxon>
    </lineage>
</organism>
<feature type="transmembrane region" description="Helical" evidence="1">
    <location>
        <begin position="334"/>
        <end position="357"/>
    </location>
</feature>
<keyword evidence="1" id="KW-0472">Membrane</keyword>
<feature type="transmembrane region" description="Helical" evidence="1">
    <location>
        <begin position="57"/>
        <end position="77"/>
    </location>
</feature>
<feature type="transmembrane region" description="Helical" evidence="1">
    <location>
        <begin position="234"/>
        <end position="257"/>
    </location>
</feature>
<gene>
    <name evidence="2" type="ORF">C7A10_18025</name>
</gene>
<name>A0A2T0I6N7_PSEFL</name>
<reference evidence="2 3" key="1">
    <citation type="submission" date="2018-03" db="EMBL/GenBank/DDBJ databases">
        <title>Blue discolouration in mozzarella cheese caused by Pseudomonas fluorescens.</title>
        <authorList>
            <person name="Chiesa F."/>
            <person name="Dalmasso A."/>
            <person name="Lomonaco S."/>
        </authorList>
    </citation>
    <scope>NUCLEOTIDE SEQUENCE [LARGE SCALE GENOMIC DNA]</scope>
    <source>
        <strain evidence="2 3">11293</strain>
    </source>
</reference>